<feature type="coiled-coil region" evidence="10">
    <location>
        <begin position="61"/>
        <end position="88"/>
    </location>
</feature>
<evidence type="ECO:0000256" key="6">
    <source>
        <dbReference type="ARBA" id="ARBA00022989"/>
    </source>
</evidence>
<evidence type="ECO:0000256" key="7">
    <source>
        <dbReference type="ARBA" id="ARBA00023034"/>
    </source>
</evidence>
<organism evidence="11">
    <name type="scientific">Phallusia mammillata</name>
    <dbReference type="NCBI Taxonomy" id="59560"/>
    <lineage>
        <taxon>Eukaryota</taxon>
        <taxon>Metazoa</taxon>
        <taxon>Chordata</taxon>
        <taxon>Tunicata</taxon>
        <taxon>Ascidiacea</taxon>
        <taxon>Phlebobranchia</taxon>
        <taxon>Ascidiidae</taxon>
        <taxon>Phallusia</taxon>
    </lineage>
</organism>
<reference evidence="11" key="1">
    <citation type="submission" date="2020-04" db="EMBL/GenBank/DDBJ databases">
        <authorList>
            <person name="Neveu A P."/>
        </authorList>
    </citation>
    <scope>NUCLEOTIDE SEQUENCE</scope>
    <source>
        <tissue evidence="11">Whole embryo</tissue>
    </source>
</reference>
<dbReference type="InterPro" id="IPR051227">
    <property type="entry name" value="CS_glycosyltransferase"/>
</dbReference>
<comment type="similarity">
    <text evidence="2 9">Belongs to the chondroitin N-acetylgalactosaminyltransferase family.</text>
</comment>
<evidence type="ECO:0000256" key="3">
    <source>
        <dbReference type="ARBA" id="ARBA00022679"/>
    </source>
</evidence>
<sequence>MKMTPKRILRWLGFGIALFVVVMIINQILPDMALSLLLRKSQGQESHLNILHNSKNNEQVMDSLQHQIKDLHQILQRKSDQLEKMQKEKMENPGAVSLPDYKSDIFLDGDSIAHYVQNQINNAAILKKNQWKNEYDINHFTMFDRHYIYKLDPGLKMRPVDLINSRKDWTTEFNEAVLEGIKKLNNSPERQRVSPTYRFTTHDFVHGLYRIETNVGTQYILVYRPVSNKNMLNSKQLFQVTIFRPFAPVQSLSAHSTVSDEKVHFIVPLQGRQDTFRIFLEYFKDFALASDGNVCLILVFYGQEGLPEIKHSLEVLQNQTGFKDYKIEQVSNEEFSRGRALQKGTTAIKNESALMFFCDVDIGFTADFLNQCRSHASEGKSVFYPIVFSLFNPSLVYQNEAIPALRDRQVHKRDNGLWRDFGFGMSCQYLSDFKTIGGFDLSIKGWGYEDTLLYRKYTQTNKVMVIRTPVNSLFHHWHPKHCDKSWAKEQYESCLRSKARTEGSQTTLGLLYFQLKEKLAGLS</sequence>
<name>A0A6F9D9G4_9ASCI</name>
<dbReference type="GO" id="GO:0032580">
    <property type="term" value="C:Golgi cisterna membrane"/>
    <property type="evidence" value="ECO:0007669"/>
    <property type="project" value="UniProtKB-SubCell"/>
</dbReference>
<keyword evidence="10" id="KW-0175">Coiled coil</keyword>
<dbReference type="Pfam" id="PF05679">
    <property type="entry name" value="CHGN"/>
    <property type="match status" value="1"/>
</dbReference>
<evidence type="ECO:0000256" key="10">
    <source>
        <dbReference type="SAM" id="Coils"/>
    </source>
</evidence>
<dbReference type="EMBL" id="LR784195">
    <property type="protein sequence ID" value="CAB3233958.1"/>
    <property type="molecule type" value="mRNA"/>
</dbReference>
<proteinExistence type="evidence at transcript level"/>
<keyword evidence="8 9" id="KW-0472">Membrane</keyword>
<protein>
    <recommendedName>
        <fullName evidence="9">Hexosyltransferase</fullName>
        <ecNumber evidence="9">2.4.1.-</ecNumber>
    </recommendedName>
</protein>
<keyword evidence="5 9" id="KW-0735">Signal-anchor</keyword>
<keyword evidence="6 9" id="KW-1133">Transmembrane helix</keyword>
<keyword evidence="7 9" id="KW-0333">Golgi apparatus</keyword>
<dbReference type="SUPFAM" id="SSF53448">
    <property type="entry name" value="Nucleotide-diphospho-sugar transferases"/>
    <property type="match status" value="1"/>
</dbReference>
<dbReference type="PANTHER" id="PTHR12369">
    <property type="entry name" value="CHONDROITIN SYNTHASE"/>
    <property type="match status" value="1"/>
</dbReference>
<dbReference type="AlphaFoldDB" id="A0A6F9D9G4"/>
<evidence type="ECO:0000256" key="1">
    <source>
        <dbReference type="ARBA" id="ARBA00004447"/>
    </source>
</evidence>
<evidence type="ECO:0000256" key="8">
    <source>
        <dbReference type="ARBA" id="ARBA00023136"/>
    </source>
</evidence>
<dbReference type="InterPro" id="IPR029044">
    <property type="entry name" value="Nucleotide-diphossugar_trans"/>
</dbReference>
<feature type="transmembrane region" description="Helical" evidence="9">
    <location>
        <begin position="12"/>
        <end position="29"/>
    </location>
</feature>
<dbReference type="Gene3D" id="3.90.550.10">
    <property type="entry name" value="Spore Coat Polysaccharide Biosynthesis Protein SpsA, Chain A"/>
    <property type="match status" value="1"/>
</dbReference>
<accession>A0A6F9D9G4</accession>
<evidence type="ECO:0000313" key="11">
    <source>
        <dbReference type="EMBL" id="CAB3233958.1"/>
    </source>
</evidence>
<evidence type="ECO:0000256" key="4">
    <source>
        <dbReference type="ARBA" id="ARBA00022692"/>
    </source>
</evidence>
<gene>
    <name evidence="11" type="primary">Csgalnact1</name>
</gene>
<evidence type="ECO:0000256" key="9">
    <source>
        <dbReference type="RuleBase" id="RU364016"/>
    </source>
</evidence>
<dbReference type="PANTHER" id="PTHR12369:SF45">
    <property type="entry name" value="HEXOSYLTRANSFERASE"/>
    <property type="match status" value="1"/>
</dbReference>
<dbReference type="EC" id="2.4.1.-" evidence="9"/>
<evidence type="ECO:0000256" key="5">
    <source>
        <dbReference type="ARBA" id="ARBA00022968"/>
    </source>
</evidence>
<evidence type="ECO:0000256" key="2">
    <source>
        <dbReference type="ARBA" id="ARBA00009239"/>
    </source>
</evidence>
<comment type="subcellular location">
    <subcellularLocation>
        <location evidence="1 9">Golgi apparatus</location>
        <location evidence="1 9">Golgi stack membrane</location>
        <topology evidence="1 9">Single-pass type II membrane protein</topology>
    </subcellularLocation>
</comment>
<keyword evidence="3 9" id="KW-0808">Transferase</keyword>
<dbReference type="InterPro" id="IPR008428">
    <property type="entry name" value="Chond_GalNAc"/>
</dbReference>
<keyword evidence="4 9" id="KW-0812">Transmembrane</keyword>
<dbReference type="GO" id="GO:0047238">
    <property type="term" value="F:glucuronosyl-N-acetylgalactosaminyl-proteoglycan 4-beta-N-acetylgalactosaminyltransferase activity"/>
    <property type="evidence" value="ECO:0007669"/>
    <property type="project" value="TreeGrafter"/>
</dbReference>